<evidence type="ECO:0000313" key="2">
    <source>
        <dbReference type="Proteomes" id="UP000562124"/>
    </source>
</evidence>
<keyword evidence="2" id="KW-1185">Reference proteome</keyword>
<protein>
    <submittedName>
        <fullName evidence="1">AAA family ATPase</fullName>
    </submittedName>
</protein>
<gene>
    <name evidence="1" type="ORF">HIR71_10085</name>
</gene>
<organism evidence="1 2">
    <name type="scientific">Cellulomonas fimi</name>
    <dbReference type="NCBI Taxonomy" id="1708"/>
    <lineage>
        <taxon>Bacteria</taxon>
        <taxon>Bacillati</taxon>
        <taxon>Actinomycetota</taxon>
        <taxon>Actinomycetes</taxon>
        <taxon>Micrococcales</taxon>
        <taxon>Cellulomonadaceae</taxon>
        <taxon>Cellulomonas</taxon>
    </lineage>
</organism>
<proteinExistence type="predicted"/>
<dbReference type="Proteomes" id="UP000562124">
    <property type="component" value="Unassembled WGS sequence"/>
</dbReference>
<name>A0A7Y0LYR2_CELFI</name>
<evidence type="ECO:0000313" key="1">
    <source>
        <dbReference type="EMBL" id="NMR20560.1"/>
    </source>
</evidence>
<dbReference type="AlphaFoldDB" id="A0A7Y0LYR2"/>
<sequence>MLDRVAAEVLSRDPRLGPVRLVCVDGPAGSGKTTFAGLLAERLGAEVVHTDDLLDGWGDLEGMWPRLEEWVLAPLAAGRPGRYRRYDWGIARFAEWHDVPAAPVLVLEGCGSARRAVAPSAALCVWVEADPAVRRARGLDRDGEAVLPHWADWTADEDRHFAAERTRERADVLVDANDWGRMGA</sequence>
<dbReference type="InterPro" id="IPR027417">
    <property type="entry name" value="P-loop_NTPase"/>
</dbReference>
<dbReference type="Pfam" id="PF13238">
    <property type="entry name" value="AAA_18"/>
    <property type="match status" value="1"/>
</dbReference>
<dbReference type="SUPFAM" id="SSF52540">
    <property type="entry name" value="P-loop containing nucleoside triphosphate hydrolases"/>
    <property type="match status" value="1"/>
</dbReference>
<dbReference type="EMBL" id="JABCJJ010000014">
    <property type="protein sequence ID" value="NMR20560.1"/>
    <property type="molecule type" value="Genomic_DNA"/>
</dbReference>
<accession>A0A7Y0LYR2</accession>
<reference evidence="1 2" key="1">
    <citation type="submission" date="2020-04" db="EMBL/GenBank/DDBJ databases">
        <title>Sequencing and Assembly of C. fimi.</title>
        <authorList>
            <person name="Ramsey A.R."/>
        </authorList>
    </citation>
    <scope>NUCLEOTIDE SEQUENCE [LARGE SCALE GENOMIC DNA]</scope>
    <source>
        <strain evidence="1 2">SB</strain>
    </source>
</reference>
<comment type="caution">
    <text evidence="1">The sequence shown here is derived from an EMBL/GenBank/DDBJ whole genome shotgun (WGS) entry which is preliminary data.</text>
</comment>
<dbReference type="Gene3D" id="3.40.50.300">
    <property type="entry name" value="P-loop containing nucleotide triphosphate hydrolases"/>
    <property type="match status" value="1"/>
</dbReference>